<reference evidence="1 2" key="1">
    <citation type="journal article" date="2014" name="Agronomy (Basel)">
        <title>A Draft Genome Sequence for Ensete ventricosum, the Drought-Tolerant Tree Against Hunger.</title>
        <authorList>
            <person name="Harrison J."/>
            <person name="Moore K.A."/>
            <person name="Paszkiewicz K."/>
            <person name="Jones T."/>
            <person name="Grant M."/>
            <person name="Ambacheew D."/>
            <person name="Muzemil S."/>
            <person name="Studholme D.J."/>
        </authorList>
    </citation>
    <scope>NUCLEOTIDE SEQUENCE [LARGE SCALE GENOMIC DNA]</scope>
</reference>
<sequence>MPLRSDRQRSFVRLDLVQHIGKRKVESMIGHLPGEGQLNHHVVGTMDKGVKGQSMIKMPRRKKDHETIVCLVLD</sequence>
<dbReference type="Proteomes" id="UP000287651">
    <property type="component" value="Unassembled WGS sequence"/>
</dbReference>
<dbReference type="AlphaFoldDB" id="A0A426Y6Q1"/>
<dbReference type="EMBL" id="AMZH03014554">
    <property type="protein sequence ID" value="RRT47436.1"/>
    <property type="molecule type" value="Genomic_DNA"/>
</dbReference>
<accession>A0A426Y6Q1</accession>
<gene>
    <name evidence="1" type="ORF">B296_00038158</name>
</gene>
<comment type="caution">
    <text evidence="1">The sequence shown here is derived from an EMBL/GenBank/DDBJ whole genome shotgun (WGS) entry which is preliminary data.</text>
</comment>
<proteinExistence type="predicted"/>
<organism evidence="1 2">
    <name type="scientific">Ensete ventricosum</name>
    <name type="common">Abyssinian banana</name>
    <name type="synonym">Musa ensete</name>
    <dbReference type="NCBI Taxonomy" id="4639"/>
    <lineage>
        <taxon>Eukaryota</taxon>
        <taxon>Viridiplantae</taxon>
        <taxon>Streptophyta</taxon>
        <taxon>Embryophyta</taxon>
        <taxon>Tracheophyta</taxon>
        <taxon>Spermatophyta</taxon>
        <taxon>Magnoliopsida</taxon>
        <taxon>Liliopsida</taxon>
        <taxon>Zingiberales</taxon>
        <taxon>Musaceae</taxon>
        <taxon>Ensete</taxon>
    </lineage>
</organism>
<evidence type="ECO:0000313" key="2">
    <source>
        <dbReference type="Proteomes" id="UP000287651"/>
    </source>
</evidence>
<name>A0A426Y6Q1_ENSVE</name>
<protein>
    <submittedName>
        <fullName evidence="1">Uncharacterized protein</fullName>
    </submittedName>
</protein>
<evidence type="ECO:0000313" key="1">
    <source>
        <dbReference type="EMBL" id="RRT47436.1"/>
    </source>
</evidence>